<evidence type="ECO:0000256" key="5">
    <source>
        <dbReference type="ARBA" id="ARBA00023136"/>
    </source>
</evidence>
<keyword evidence="4 6" id="KW-1133">Transmembrane helix</keyword>
<dbReference type="InterPro" id="IPR050833">
    <property type="entry name" value="Poly_Biosynth_Transport"/>
</dbReference>
<gene>
    <name evidence="7" type="ORF">K8I29_02635</name>
</gene>
<organism evidence="7 8">
    <name type="scientific">Candidatus Nitrobium versatile</name>
    <dbReference type="NCBI Taxonomy" id="2884831"/>
    <lineage>
        <taxon>Bacteria</taxon>
        <taxon>Pseudomonadati</taxon>
        <taxon>Nitrospirota</taxon>
        <taxon>Nitrospiria</taxon>
        <taxon>Nitrospirales</taxon>
        <taxon>Nitrospiraceae</taxon>
        <taxon>Candidatus Nitrobium</taxon>
    </lineage>
</organism>
<feature type="transmembrane region" description="Helical" evidence="6">
    <location>
        <begin position="88"/>
        <end position="108"/>
    </location>
</feature>
<dbReference type="Proteomes" id="UP000705867">
    <property type="component" value="Unassembled WGS sequence"/>
</dbReference>
<feature type="transmembrane region" description="Helical" evidence="6">
    <location>
        <begin position="40"/>
        <end position="58"/>
    </location>
</feature>
<feature type="transmembrane region" description="Helical" evidence="6">
    <location>
        <begin position="205"/>
        <end position="222"/>
    </location>
</feature>
<keyword evidence="2" id="KW-1003">Cell membrane</keyword>
<comment type="subcellular location">
    <subcellularLocation>
        <location evidence="1">Cell membrane</location>
        <topology evidence="1">Multi-pass membrane protein</topology>
    </subcellularLocation>
</comment>
<name>A0A953JAF5_9BACT</name>
<accession>A0A953JAF5</accession>
<evidence type="ECO:0000256" key="6">
    <source>
        <dbReference type="SAM" id="Phobius"/>
    </source>
</evidence>
<reference evidence="7" key="1">
    <citation type="journal article" date="2021" name="bioRxiv">
        <title>Unraveling nitrogen, sulfur and carbon metabolic pathways and microbial community transcriptional responses to substrate deprivation and toxicity stresses in a bioreactor mimicking anoxic brackish coastal sediment conditions.</title>
        <authorList>
            <person name="Martins P.D."/>
            <person name="Echeveste M.J."/>
            <person name="Arshad A."/>
            <person name="Kurth J."/>
            <person name="Ouboter H."/>
            <person name="Jetten M.S.M."/>
            <person name="Welte C.U."/>
        </authorList>
    </citation>
    <scope>NUCLEOTIDE SEQUENCE</scope>
    <source>
        <strain evidence="7">MAG_39</strain>
    </source>
</reference>
<feature type="transmembrane region" description="Helical" evidence="6">
    <location>
        <begin position="298"/>
        <end position="319"/>
    </location>
</feature>
<evidence type="ECO:0000256" key="1">
    <source>
        <dbReference type="ARBA" id="ARBA00004651"/>
    </source>
</evidence>
<proteinExistence type="predicted"/>
<evidence type="ECO:0000256" key="4">
    <source>
        <dbReference type="ARBA" id="ARBA00022989"/>
    </source>
</evidence>
<dbReference type="PANTHER" id="PTHR30250">
    <property type="entry name" value="PST FAMILY PREDICTED COLANIC ACID TRANSPORTER"/>
    <property type="match status" value="1"/>
</dbReference>
<comment type="caution">
    <text evidence="7">The sequence shown here is derived from an EMBL/GenBank/DDBJ whole genome shotgun (WGS) entry which is preliminary data.</text>
</comment>
<dbReference type="EMBL" id="JAIOIV010000018">
    <property type="protein sequence ID" value="MBZ0155095.1"/>
    <property type="molecule type" value="Genomic_DNA"/>
</dbReference>
<evidence type="ECO:0000313" key="8">
    <source>
        <dbReference type="Proteomes" id="UP000705867"/>
    </source>
</evidence>
<evidence type="ECO:0000256" key="3">
    <source>
        <dbReference type="ARBA" id="ARBA00022692"/>
    </source>
</evidence>
<feature type="transmembrane region" description="Helical" evidence="6">
    <location>
        <begin position="153"/>
        <end position="170"/>
    </location>
</feature>
<keyword evidence="5 6" id="KW-0472">Membrane</keyword>
<evidence type="ECO:0000313" key="7">
    <source>
        <dbReference type="EMBL" id="MBZ0155095.1"/>
    </source>
</evidence>
<dbReference type="Pfam" id="PF13440">
    <property type="entry name" value="Polysacc_synt_3"/>
    <property type="match status" value="1"/>
</dbReference>
<feature type="transmembrane region" description="Helical" evidence="6">
    <location>
        <begin position="383"/>
        <end position="405"/>
    </location>
</feature>
<keyword evidence="3 6" id="KW-0812">Transmembrane</keyword>
<dbReference type="PANTHER" id="PTHR30250:SF11">
    <property type="entry name" value="O-ANTIGEN TRANSPORTER-RELATED"/>
    <property type="match status" value="1"/>
</dbReference>
<feature type="transmembrane region" description="Helical" evidence="6">
    <location>
        <begin position="426"/>
        <end position="446"/>
    </location>
</feature>
<sequence>MKNKPLVKSLTRYTSSNIYQRVCGIINTFIKPRLLSPDLYGIWNILSLVATYATYLHLGSRNSMFYRIPYAKGKEDHGKAAAIEASTFYGSLAVTLVAVAGVLLYAVFREQTDAVRIGLFVIAGLILLNWYFDFYFVYLIAHQDFMLPSRMNYLKATIAVFLNAVLIYFFSIYGLYLAALLTVLFGVAVFRKVRPLEFRSGFHFGTFRELVAGGMPVMLYNITNELVSTSDKVIVAYFLGSEQLGFYAITGLVFNFLMQIPGDARDVIEPDLMRGADHRTPEANLAEYFFKPLAYTGALMPFLIGPAVFCAPVFIHLLLPRYLPGILPTQIIVLGSYFFALAYVARGIIVAYNGQVRAALIISAVVLLNIVLGILLIKAGFGLAGVATGSSVSFLVLFVALCAFIRKRHKGSASVWSAAARDVVRPFVFIVAAIALLEAVSRMLAIHEIATALLKTGIFLAASYGLLAYTGKRSPSLQGMDVRKLFKRKG</sequence>
<feature type="transmembrane region" description="Helical" evidence="6">
    <location>
        <begin position="234"/>
        <end position="257"/>
    </location>
</feature>
<feature type="transmembrane region" description="Helical" evidence="6">
    <location>
        <begin position="325"/>
        <end position="344"/>
    </location>
</feature>
<protein>
    <submittedName>
        <fullName evidence="7">Oligosaccharide flippase family protein</fullName>
    </submittedName>
</protein>
<evidence type="ECO:0000256" key="2">
    <source>
        <dbReference type="ARBA" id="ARBA00022475"/>
    </source>
</evidence>
<feature type="transmembrane region" description="Helical" evidence="6">
    <location>
        <begin position="114"/>
        <end position="141"/>
    </location>
</feature>
<feature type="transmembrane region" description="Helical" evidence="6">
    <location>
        <begin position="356"/>
        <end position="377"/>
    </location>
</feature>
<reference evidence="7" key="2">
    <citation type="submission" date="2021-08" db="EMBL/GenBank/DDBJ databases">
        <authorList>
            <person name="Dalcin Martins P."/>
        </authorList>
    </citation>
    <scope>NUCLEOTIDE SEQUENCE</scope>
    <source>
        <strain evidence="7">MAG_39</strain>
    </source>
</reference>
<dbReference type="AlphaFoldDB" id="A0A953JAF5"/>
<feature type="transmembrane region" description="Helical" evidence="6">
    <location>
        <begin position="452"/>
        <end position="470"/>
    </location>
</feature>
<dbReference type="GO" id="GO:0005886">
    <property type="term" value="C:plasma membrane"/>
    <property type="evidence" value="ECO:0007669"/>
    <property type="project" value="UniProtKB-SubCell"/>
</dbReference>